<dbReference type="PANTHER" id="PTHR11552:SF147">
    <property type="entry name" value="CHOLINE DEHYDROGENASE, MITOCHONDRIAL"/>
    <property type="match status" value="1"/>
</dbReference>
<dbReference type="InterPro" id="IPR012132">
    <property type="entry name" value="GMC_OxRdtase"/>
</dbReference>
<evidence type="ECO:0000313" key="9">
    <source>
        <dbReference type="Proteomes" id="UP000037460"/>
    </source>
</evidence>
<proteinExistence type="inferred from homology"/>
<dbReference type="InterPro" id="IPR036188">
    <property type="entry name" value="FAD/NAD-bd_sf"/>
</dbReference>
<feature type="signal peptide" evidence="6">
    <location>
        <begin position="1"/>
        <end position="20"/>
    </location>
</feature>
<feature type="binding site" evidence="5">
    <location>
        <position position="251"/>
    </location>
    <ligand>
        <name>FAD</name>
        <dbReference type="ChEBI" id="CHEBI:57692"/>
    </ligand>
</feature>
<organism evidence="8 9">
    <name type="scientific">Chrysochromulina tobinii</name>
    <dbReference type="NCBI Taxonomy" id="1460289"/>
    <lineage>
        <taxon>Eukaryota</taxon>
        <taxon>Haptista</taxon>
        <taxon>Haptophyta</taxon>
        <taxon>Prymnesiophyceae</taxon>
        <taxon>Prymnesiales</taxon>
        <taxon>Chrysochromulinaceae</taxon>
        <taxon>Chrysochromulina</taxon>
    </lineage>
</organism>
<dbReference type="PIRSF" id="PIRSF000137">
    <property type="entry name" value="Alcohol_oxidase"/>
    <property type="match status" value="1"/>
</dbReference>
<evidence type="ECO:0000256" key="3">
    <source>
        <dbReference type="ARBA" id="ARBA00022630"/>
    </source>
</evidence>
<dbReference type="SUPFAM" id="SSF51905">
    <property type="entry name" value="FAD/NAD(P)-binding domain"/>
    <property type="match status" value="1"/>
</dbReference>
<dbReference type="Gene3D" id="3.50.50.60">
    <property type="entry name" value="FAD/NAD(P)-binding domain"/>
    <property type="match status" value="1"/>
</dbReference>
<sequence length="612" mass="65943">MASSLARVAALAVLVAVVIALLLSSTSPLEAESQYDYIVIGGGSTGSVVAGRLGQAGFSVLVLEAGGPTQHALGGTQTVAGDLTIFDVPLGWVQVLSDHRWSKQYEWNVPADPPPSIARGLGGCGIHNAMLYMRGRPEDFESWGPGWSWSDVLPFYKRSEANQQHGPSALHSKDGPMSVTSVISDNISRAFVASTVAAGAPANDDFNGESRLGAGFYQFMIRGGVRESSAKAFLGTKSRPETVTVLTNCLVSRILFDATARATGVEYVQGSNPTDNARRVYARATREIVISAGAINTPKLLLLSGIGDRAALTKLGIHVIHHNPAVGRGLADGVYAIMQWVSTGGDFVRCRLDAWSNNLKEADAYCRDQLERYSEGDPSSVFASPGISAGAFLRSPYARGDEPDIQLTIHPWDKYGRTWSTRYNSIASLEIANNHPRSRGYVALRSARFADAPIFQGPYLADVNDSQPLIWAVREMRRIATTPPLDNLFLSELIPGSHVQTDEQLHDAIACGPRQFRQLGRPACDRSELPVNHLAGTCRLGPPTDRTACVDLQLRVLGVQGLRVADASVMPRPPSGNTHATCMMIGERAADFILRDAKVPHQRREPPEGTNA</sequence>
<keyword evidence="9" id="KW-1185">Reference proteome</keyword>
<dbReference type="Gene3D" id="3.30.410.40">
    <property type="match status" value="1"/>
</dbReference>
<evidence type="ECO:0000256" key="1">
    <source>
        <dbReference type="ARBA" id="ARBA00001974"/>
    </source>
</evidence>
<feature type="chain" id="PRO_5005602144" evidence="6">
    <location>
        <begin position="21"/>
        <end position="612"/>
    </location>
</feature>
<comment type="caution">
    <text evidence="8">The sequence shown here is derived from an EMBL/GenBank/DDBJ whole genome shotgun (WGS) entry which is preliminary data.</text>
</comment>
<dbReference type="Proteomes" id="UP000037460">
    <property type="component" value="Unassembled WGS sequence"/>
</dbReference>
<name>A0A0M0JW13_9EUKA</name>
<evidence type="ECO:0000256" key="5">
    <source>
        <dbReference type="PIRSR" id="PIRSR000137-2"/>
    </source>
</evidence>
<dbReference type="InterPro" id="IPR007867">
    <property type="entry name" value="GMC_OxRtase_C"/>
</dbReference>
<evidence type="ECO:0000256" key="2">
    <source>
        <dbReference type="ARBA" id="ARBA00010790"/>
    </source>
</evidence>
<dbReference type="PROSITE" id="PS00624">
    <property type="entry name" value="GMC_OXRED_2"/>
    <property type="match status" value="1"/>
</dbReference>
<evidence type="ECO:0000256" key="6">
    <source>
        <dbReference type="SAM" id="SignalP"/>
    </source>
</evidence>
<protein>
    <submittedName>
        <fullName evidence="8">Glucose-methanol-choline oxidoreductase</fullName>
    </submittedName>
</protein>
<dbReference type="GO" id="GO:0050660">
    <property type="term" value="F:flavin adenine dinucleotide binding"/>
    <property type="evidence" value="ECO:0007669"/>
    <property type="project" value="InterPro"/>
</dbReference>
<dbReference type="OrthoDB" id="269227at2759"/>
<dbReference type="Pfam" id="PF05199">
    <property type="entry name" value="GMC_oxred_C"/>
    <property type="match status" value="1"/>
</dbReference>
<dbReference type="PANTHER" id="PTHR11552">
    <property type="entry name" value="GLUCOSE-METHANOL-CHOLINE GMC OXIDOREDUCTASE"/>
    <property type="match status" value="1"/>
</dbReference>
<gene>
    <name evidence="8" type="ORF">Ctob_008597</name>
</gene>
<feature type="domain" description="Glucose-methanol-choline oxidoreductase N-terminal" evidence="7">
    <location>
        <begin position="293"/>
        <end position="307"/>
    </location>
</feature>
<evidence type="ECO:0000259" key="7">
    <source>
        <dbReference type="PROSITE" id="PS00624"/>
    </source>
</evidence>
<dbReference type="EMBL" id="JWZX01002223">
    <property type="protein sequence ID" value="KOO30457.1"/>
    <property type="molecule type" value="Genomic_DNA"/>
</dbReference>
<accession>A0A0M0JW13</accession>
<keyword evidence="4 5" id="KW-0274">FAD</keyword>
<evidence type="ECO:0000256" key="4">
    <source>
        <dbReference type="ARBA" id="ARBA00022827"/>
    </source>
</evidence>
<dbReference type="GO" id="GO:0016614">
    <property type="term" value="F:oxidoreductase activity, acting on CH-OH group of donors"/>
    <property type="evidence" value="ECO:0007669"/>
    <property type="project" value="InterPro"/>
</dbReference>
<dbReference type="AlphaFoldDB" id="A0A0M0JW13"/>
<comment type="cofactor">
    <cofactor evidence="1 5">
        <name>FAD</name>
        <dbReference type="ChEBI" id="CHEBI:57692"/>
    </cofactor>
</comment>
<evidence type="ECO:0000313" key="8">
    <source>
        <dbReference type="EMBL" id="KOO30457.1"/>
    </source>
</evidence>
<keyword evidence="3" id="KW-0285">Flavoprotein</keyword>
<dbReference type="InterPro" id="IPR000172">
    <property type="entry name" value="GMC_OxRdtase_N"/>
</dbReference>
<comment type="similarity">
    <text evidence="2">Belongs to the GMC oxidoreductase family.</text>
</comment>
<keyword evidence="6" id="KW-0732">Signal</keyword>
<reference evidence="9" key="1">
    <citation type="journal article" date="2015" name="PLoS Genet.">
        <title>Genome Sequence and Transcriptome Analyses of Chrysochromulina tobin: Metabolic Tools for Enhanced Algal Fitness in the Prominent Order Prymnesiales (Haptophyceae).</title>
        <authorList>
            <person name="Hovde B.T."/>
            <person name="Deodato C.R."/>
            <person name="Hunsperger H.M."/>
            <person name="Ryken S.A."/>
            <person name="Yost W."/>
            <person name="Jha R.K."/>
            <person name="Patterson J."/>
            <person name="Monnat R.J. Jr."/>
            <person name="Barlow S.B."/>
            <person name="Starkenburg S.R."/>
            <person name="Cattolico R.A."/>
        </authorList>
    </citation>
    <scope>NUCLEOTIDE SEQUENCE</scope>
    <source>
        <strain evidence="9">CCMP291</strain>
    </source>
</reference>
<dbReference type="SUPFAM" id="SSF54373">
    <property type="entry name" value="FAD-linked reductases, C-terminal domain"/>
    <property type="match status" value="1"/>
</dbReference>
<dbReference type="Pfam" id="PF00732">
    <property type="entry name" value="GMC_oxred_N"/>
    <property type="match status" value="1"/>
</dbReference>